<dbReference type="OrthoDB" id="965285at2"/>
<organism evidence="1 2">
    <name type="scientific">Xylanibacter ruminicola</name>
    <name type="common">Prevotella ruminicola</name>
    <dbReference type="NCBI Taxonomy" id="839"/>
    <lineage>
        <taxon>Bacteria</taxon>
        <taxon>Pseudomonadati</taxon>
        <taxon>Bacteroidota</taxon>
        <taxon>Bacteroidia</taxon>
        <taxon>Bacteroidales</taxon>
        <taxon>Prevotellaceae</taxon>
        <taxon>Xylanibacter</taxon>
    </lineage>
</organism>
<sequence length="107" mass="12383">MTKVINEDAKRIKEFTGKPMKECKNKAERIAECVKEMKNRIVEFSFLKKDGSVRKAFGTLQDEIILPILSDPSHHGGTNPELVTYFDIDAKQFRSFRKENFLNFVEA</sequence>
<dbReference type="RefSeq" id="WP_073042605.1">
    <property type="nucleotide sequence ID" value="NZ_FRCJ01000001.1"/>
</dbReference>
<dbReference type="Pfam" id="PF10902">
    <property type="entry name" value="WYL_2"/>
    <property type="match status" value="1"/>
</dbReference>
<dbReference type="EMBL" id="FRCJ01000001">
    <property type="protein sequence ID" value="SHL72498.1"/>
    <property type="molecule type" value="Genomic_DNA"/>
</dbReference>
<protein>
    <submittedName>
        <fullName evidence="1">Uncharacterized protein</fullName>
    </submittedName>
</protein>
<gene>
    <name evidence="1" type="ORF">SAMN04488494_0574</name>
</gene>
<evidence type="ECO:0000313" key="1">
    <source>
        <dbReference type="EMBL" id="SHL72498.1"/>
    </source>
</evidence>
<evidence type="ECO:0000313" key="2">
    <source>
        <dbReference type="Proteomes" id="UP000184280"/>
    </source>
</evidence>
<dbReference type="Proteomes" id="UP000184280">
    <property type="component" value="Unassembled WGS sequence"/>
</dbReference>
<accession>A0A1M7CZ37</accession>
<dbReference type="InterPro" id="IPR024401">
    <property type="entry name" value="WYL_prot"/>
</dbReference>
<name>A0A1M7CZ37_XYLRU</name>
<reference evidence="1 2" key="1">
    <citation type="submission" date="2016-11" db="EMBL/GenBank/DDBJ databases">
        <authorList>
            <person name="Jaros S."/>
            <person name="Januszkiewicz K."/>
            <person name="Wedrychowicz H."/>
        </authorList>
    </citation>
    <scope>NUCLEOTIDE SEQUENCE [LARGE SCALE GENOMIC DNA]</scope>
    <source>
        <strain evidence="1 2">BPI-34</strain>
    </source>
</reference>
<dbReference type="AlphaFoldDB" id="A0A1M7CZ37"/>
<proteinExistence type="predicted"/>